<feature type="transmembrane region" description="Helical" evidence="7">
    <location>
        <begin position="234"/>
        <end position="254"/>
    </location>
</feature>
<dbReference type="Proteomes" id="UP000321424">
    <property type="component" value="Unassembled WGS sequence"/>
</dbReference>
<organism evidence="9 10">
    <name type="scientific">Nocardia ninae NBRC 108245</name>
    <dbReference type="NCBI Taxonomy" id="1210091"/>
    <lineage>
        <taxon>Bacteria</taxon>
        <taxon>Bacillati</taxon>
        <taxon>Actinomycetota</taxon>
        <taxon>Actinomycetes</taxon>
        <taxon>Mycobacteriales</taxon>
        <taxon>Nocardiaceae</taxon>
        <taxon>Nocardia</taxon>
    </lineage>
</organism>
<keyword evidence="5 7" id="KW-1133">Transmembrane helix</keyword>
<reference evidence="9 10" key="1">
    <citation type="submission" date="2019-07" db="EMBL/GenBank/DDBJ databases">
        <title>Whole genome shotgun sequence of Nocardia ninae NBRC 108245.</title>
        <authorList>
            <person name="Hosoyama A."/>
            <person name="Uohara A."/>
            <person name="Ohji S."/>
            <person name="Ichikawa N."/>
        </authorList>
    </citation>
    <scope>NUCLEOTIDE SEQUENCE [LARGE SCALE GENOMIC DNA]</scope>
    <source>
        <strain evidence="9 10">NBRC 108245</strain>
    </source>
</reference>
<dbReference type="CDD" id="cd06261">
    <property type="entry name" value="TM_PBP2"/>
    <property type="match status" value="1"/>
</dbReference>
<comment type="similarity">
    <text evidence="7">Belongs to the binding-protein-dependent transport system permease family.</text>
</comment>
<dbReference type="PANTHER" id="PTHR43005">
    <property type="entry name" value="BLR7065 PROTEIN"/>
    <property type="match status" value="1"/>
</dbReference>
<protein>
    <submittedName>
        <fullName evidence="9">Amino acid ABC transporter permease</fullName>
    </submittedName>
</protein>
<evidence type="ECO:0000256" key="4">
    <source>
        <dbReference type="ARBA" id="ARBA00022692"/>
    </source>
</evidence>
<feature type="transmembrane region" description="Helical" evidence="7">
    <location>
        <begin position="39"/>
        <end position="59"/>
    </location>
</feature>
<keyword evidence="4 7" id="KW-0812">Transmembrane</keyword>
<dbReference type="SUPFAM" id="SSF161098">
    <property type="entry name" value="MetI-like"/>
    <property type="match status" value="1"/>
</dbReference>
<dbReference type="EMBL" id="BJXA01000031">
    <property type="protein sequence ID" value="GEM40028.1"/>
    <property type="molecule type" value="Genomic_DNA"/>
</dbReference>
<dbReference type="GO" id="GO:0005886">
    <property type="term" value="C:plasma membrane"/>
    <property type="evidence" value="ECO:0007669"/>
    <property type="project" value="UniProtKB-SubCell"/>
</dbReference>
<keyword evidence="6 7" id="KW-0472">Membrane</keyword>
<sequence>MTDPTTPGPAAIAKVGQGGPDTDVAGLGRWKASAFVTPALLLIAAFLVFPALWLLWIGLTDLTVSGRTSVDVSFVGLDNYAKALRDPLFGNSVWITLLFVFGSAIVGQNVLGFTLAWSMRKAARWVRTLVESLVLLAWILPASVVAVLWIAMLDRDEGSANRLLNSPGYAWMIQQPLAVIIVFNIWRGTAFSMLLYSAALSTVPPSHLETARLAGSSGPQTLRDVVFPSMRGHILTNTLLISLWTFNDFTPYLLTRGEPNHRSETLPIFLYRQGIDDGALGYGAAASVLMLLINLVLALFYLRLLRRRTS</sequence>
<evidence type="ECO:0000256" key="1">
    <source>
        <dbReference type="ARBA" id="ARBA00004651"/>
    </source>
</evidence>
<dbReference type="Gene3D" id="1.10.3720.10">
    <property type="entry name" value="MetI-like"/>
    <property type="match status" value="1"/>
</dbReference>
<gene>
    <name evidence="9" type="ORF">NN4_45470</name>
</gene>
<evidence type="ECO:0000256" key="7">
    <source>
        <dbReference type="RuleBase" id="RU363032"/>
    </source>
</evidence>
<dbReference type="InterPro" id="IPR000515">
    <property type="entry name" value="MetI-like"/>
</dbReference>
<evidence type="ECO:0000256" key="3">
    <source>
        <dbReference type="ARBA" id="ARBA00022475"/>
    </source>
</evidence>
<evidence type="ECO:0000256" key="2">
    <source>
        <dbReference type="ARBA" id="ARBA00022448"/>
    </source>
</evidence>
<dbReference type="GO" id="GO:0055085">
    <property type="term" value="P:transmembrane transport"/>
    <property type="evidence" value="ECO:0007669"/>
    <property type="project" value="InterPro"/>
</dbReference>
<name>A0A511MIU9_9NOCA</name>
<evidence type="ECO:0000313" key="10">
    <source>
        <dbReference type="Proteomes" id="UP000321424"/>
    </source>
</evidence>
<evidence type="ECO:0000313" key="9">
    <source>
        <dbReference type="EMBL" id="GEM40028.1"/>
    </source>
</evidence>
<accession>A0A511MIU9</accession>
<evidence type="ECO:0000256" key="6">
    <source>
        <dbReference type="ARBA" id="ARBA00023136"/>
    </source>
</evidence>
<dbReference type="PANTHER" id="PTHR43005:SF1">
    <property type="entry name" value="SPERMIDINE_PUTRESCINE TRANSPORT SYSTEM PERMEASE PROTEIN"/>
    <property type="match status" value="1"/>
</dbReference>
<dbReference type="PROSITE" id="PS50928">
    <property type="entry name" value="ABC_TM1"/>
    <property type="match status" value="1"/>
</dbReference>
<keyword evidence="2 7" id="KW-0813">Transport</keyword>
<feature type="domain" description="ABC transmembrane type-1" evidence="8">
    <location>
        <begin position="94"/>
        <end position="301"/>
    </location>
</feature>
<dbReference type="Pfam" id="PF00528">
    <property type="entry name" value="BPD_transp_1"/>
    <property type="match status" value="1"/>
</dbReference>
<comment type="caution">
    <text evidence="9">The sequence shown here is derived from an EMBL/GenBank/DDBJ whole genome shotgun (WGS) entry which is preliminary data.</text>
</comment>
<feature type="transmembrane region" description="Helical" evidence="7">
    <location>
        <begin position="168"/>
        <end position="186"/>
    </location>
</feature>
<keyword evidence="3" id="KW-1003">Cell membrane</keyword>
<feature type="transmembrane region" description="Helical" evidence="7">
    <location>
        <begin position="129"/>
        <end position="152"/>
    </location>
</feature>
<dbReference type="InterPro" id="IPR035906">
    <property type="entry name" value="MetI-like_sf"/>
</dbReference>
<evidence type="ECO:0000259" key="8">
    <source>
        <dbReference type="PROSITE" id="PS50928"/>
    </source>
</evidence>
<dbReference type="RefSeq" id="WP_246181019.1">
    <property type="nucleotide sequence ID" value="NZ_BJXA01000031.1"/>
</dbReference>
<keyword evidence="10" id="KW-1185">Reference proteome</keyword>
<feature type="transmembrane region" description="Helical" evidence="7">
    <location>
        <begin position="279"/>
        <end position="302"/>
    </location>
</feature>
<comment type="subcellular location">
    <subcellularLocation>
        <location evidence="1 7">Cell membrane</location>
        <topology evidence="1 7">Multi-pass membrane protein</topology>
    </subcellularLocation>
</comment>
<evidence type="ECO:0000256" key="5">
    <source>
        <dbReference type="ARBA" id="ARBA00022989"/>
    </source>
</evidence>
<feature type="transmembrane region" description="Helical" evidence="7">
    <location>
        <begin position="93"/>
        <end position="117"/>
    </location>
</feature>
<proteinExistence type="inferred from homology"/>
<dbReference type="AlphaFoldDB" id="A0A511MIU9"/>